<protein>
    <recommendedName>
        <fullName evidence="4">Peptidase inhibitor family I36 protein</fullName>
    </recommendedName>
</protein>
<feature type="signal peptide" evidence="1">
    <location>
        <begin position="1"/>
        <end position="30"/>
    </location>
</feature>
<dbReference type="RefSeq" id="WP_398166010.1">
    <property type="nucleotide sequence ID" value="NZ_CP108188.1"/>
</dbReference>
<evidence type="ECO:0000313" key="3">
    <source>
        <dbReference type="Proteomes" id="UP001622594"/>
    </source>
</evidence>
<dbReference type="Proteomes" id="UP001622594">
    <property type="component" value="Chromosome"/>
</dbReference>
<sequence length="133" mass="14471">MARTSRHSRLLGIAAAVTGLIALSASPATADGCSGWRCEWTFYGNQIEVDNGPNQAGNQSWVWVYDGNADGSAIGAYIQWKNSLTYSDQIDDDGSGNSGKAVTHTEDVLRVKFCFYKNGVRVDCEDGPWRYAP</sequence>
<dbReference type="EMBL" id="CP108188">
    <property type="protein sequence ID" value="WTR74614.1"/>
    <property type="molecule type" value="Genomic_DNA"/>
</dbReference>
<name>A0ABZ1LND2_9ACTN</name>
<keyword evidence="1" id="KW-0732">Signal</keyword>
<keyword evidence="3" id="KW-1185">Reference proteome</keyword>
<evidence type="ECO:0000256" key="1">
    <source>
        <dbReference type="SAM" id="SignalP"/>
    </source>
</evidence>
<evidence type="ECO:0008006" key="4">
    <source>
        <dbReference type="Google" id="ProtNLM"/>
    </source>
</evidence>
<proteinExistence type="predicted"/>
<organism evidence="2 3">
    <name type="scientific">Streptomyces zaomyceticus</name>
    <dbReference type="NCBI Taxonomy" id="68286"/>
    <lineage>
        <taxon>Bacteria</taxon>
        <taxon>Bacillati</taxon>
        <taxon>Actinomycetota</taxon>
        <taxon>Actinomycetes</taxon>
        <taxon>Kitasatosporales</taxon>
        <taxon>Streptomycetaceae</taxon>
        <taxon>Streptomyces</taxon>
    </lineage>
</organism>
<evidence type="ECO:0000313" key="2">
    <source>
        <dbReference type="EMBL" id="WTR74614.1"/>
    </source>
</evidence>
<reference evidence="2 3" key="1">
    <citation type="submission" date="2022-10" db="EMBL/GenBank/DDBJ databases">
        <title>The complete genomes of actinobacterial strains from the NBC collection.</title>
        <authorList>
            <person name="Joergensen T.S."/>
            <person name="Alvarez Arevalo M."/>
            <person name="Sterndorff E.B."/>
            <person name="Faurdal D."/>
            <person name="Vuksanovic O."/>
            <person name="Mourched A.-S."/>
            <person name="Charusanti P."/>
            <person name="Shaw S."/>
            <person name="Blin K."/>
            <person name="Weber T."/>
        </authorList>
    </citation>
    <scope>NUCLEOTIDE SEQUENCE [LARGE SCALE GENOMIC DNA]</scope>
    <source>
        <strain evidence="2 3">NBC_00123</strain>
    </source>
</reference>
<accession>A0ABZ1LND2</accession>
<feature type="chain" id="PRO_5045073422" description="Peptidase inhibitor family I36 protein" evidence="1">
    <location>
        <begin position="31"/>
        <end position="133"/>
    </location>
</feature>
<gene>
    <name evidence="2" type="ORF">OG814_37680</name>
</gene>